<name>C4LGV7_CORK4</name>
<organism evidence="1 2">
    <name type="scientific">Corynebacterium kroppenstedtii (strain DSM 44385 / JCM 11950 / CIP 105744 / CCUG 35717)</name>
    <dbReference type="NCBI Taxonomy" id="645127"/>
    <lineage>
        <taxon>Bacteria</taxon>
        <taxon>Bacillati</taxon>
        <taxon>Actinomycetota</taxon>
        <taxon>Actinomycetes</taxon>
        <taxon>Mycobacteriales</taxon>
        <taxon>Corynebacteriaceae</taxon>
        <taxon>Corynebacterium</taxon>
    </lineage>
</organism>
<proteinExistence type="predicted"/>
<evidence type="ECO:0000313" key="1">
    <source>
        <dbReference type="EMBL" id="ACR17062.1"/>
    </source>
</evidence>
<dbReference type="STRING" id="645127.ckrop_0276"/>
<sequence>MFGKGAERRSYTRERAKNVGSERRLYIGYMYRKTHPHIKNATLTSVDKKS</sequence>
<keyword evidence="2" id="KW-1185">Reference proteome</keyword>
<dbReference type="HOGENOM" id="CLU_3116865_0_0_11"/>
<dbReference type="EMBL" id="CP001620">
    <property type="protein sequence ID" value="ACR17062.1"/>
    <property type="molecule type" value="Genomic_DNA"/>
</dbReference>
<dbReference type="KEGG" id="ckp:ckrop_0276"/>
<reference evidence="1 2" key="1">
    <citation type="journal article" date="2008" name="J. Biotechnol.">
        <title>Ultrafast pyrosequencing of Corynebacterium kroppenstedtii DSM44385 revealed insights into the physiology of a lipophilic corynebacterium that lacks mycolic acids.</title>
        <authorList>
            <person name="Tauch A."/>
            <person name="Schneider J."/>
            <person name="Szczepanowski R."/>
            <person name="Tilker A."/>
            <person name="Viehoever P."/>
            <person name="Gartemann K.-H."/>
            <person name="Arnold W."/>
            <person name="Blom J."/>
            <person name="Brinkrolf K."/>
            <person name="Brune I."/>
            <person name="Goetker S."/>
            <person name="Weisshaar B."/>
            <person name="Goesmann A."/>
            <person name="Droege M."/>
            <person name="Puehler A."/>
        </authorList>
    </citation>
    <scope>NUCLEOTIDE SEQUENCE [LARGE SCALE GENOMIC DNA]</scope>
    <source>
        <strain evidence="2">DSM 44385 / JCM 11950 / CIP 105744 / CCUG 35717</strain>
    </source>
</reference>
<dbReference type="AlphaFoldDB" id="C4LGV7"/>
<gene>
    <name evidence="1" type="ordered locus">ckrop_0276</name>
</gene>
<protein>
    <submittedName>
        <fullName evidence="1">Uncharacterized protein</fullName>
    </submittedName>
</protein>
<accession>C4LGV7</accession>
<dbReference type="Proteomes" id="UP000001473">
    <property type="component" value="Chromosome"/>
</dbReference>
<evidence type="ECO:0000313" key="2">
    <source>
        <dbReference type="Proteomes" id="UP000001473"/>
    </source>
</evidence>